<organism evidence="1 2">
    <name type="scientific">Herbihabitans rhizosphaerae</name>
    <dbReference type="NCBI Taxonomy" id="1872711"/>
    <lineage>
        <taxon>Bacteria</taxon>
        <taxon>Bacillati</taxon>
        <taxon>Actinomycetota</taxon>
        <taxon>Actinomycetes</taxon>
        <taxon>Pseudonocardiales</taxon>
        <taxon>Pseudonocardiaceae</taxon>
        <taxon>Herbihabitans</taxon>
    </lineage>
</organism>
<dbReference type="RefSeq" id="WP_130343421.1">
    <property type="nucleotide sequence ID" value="NZ_SGWQ01000002.1"/>
</dbReference>
<sequence length="230" mass="25061">MTTVSTTLPDPRRDGVGVILSSEWSLGTPERQLAAAEATVRVWRDAPWPDGLISYTLLLGTDGDRLMHYSQYRDEAAYEAFAAEGRGPKVAEIDAAVPGIERLGLGRFRLYRSGRSDDDARVPGCIVAVHVDTDDARTAEAWVDSVFDALDTDPNPHGGGIGAYFHISTDGTRVLNYAEWVDEQSHIDALAGPGNGVGSARTPQWNRVQNTPGVRHVAVRRFTPYRTLTA</sequence>
<proteinExistence type="predicted"/>
<name>A0A4Q7L388_9PSEU</name>
<dbReference type="EMBL" id="SGWQ01000002">
    <property type="protein sequence ID" value="RZS43606.1"/>
    <property type="molecule type" value="Genomic_DNA"/>
</dbReference>
<dbReference type="SUPFAM" id="SSF54909">
    <property type="entry name" value="Dimeric alpha+beta barrel"/>
    <property type="match status" value="2"/>
</dbReference>
<accession>A0A4Q7L388</accession>
<comment type="caution">
    <text evidence="1">The sequence shown here is derived from an EMBL/GenBank/DDBJ whole genome shotgun (WGS) entry which is preliminary data.</text>
</comment>
<dbReference type="AlphaFoldDB" id="A0A4Q7L388"/>
<dbReference type="GO" id="GO:0004497">
    <property type="term" value="F:monooxygenase activity"/>
    <property type="evidence" value="ECO:0007669"/>
    <property type="project" value="UniProtKB-KW"/>
</dbReference>
<evidence type="ECO:0000313" key="1">
    <source>
        <dbReference type="EMBL" id="RZS43606.1"/>
    </source>
</evidence>
<keyword evidence="2" id="KW-1185">Reference proteome</keyword>
<gene>
    <name evidence="1" type="ORF">EV193_102587</name>
</gene>
<protein>
    <submittedName>
        <fullName evidence="1">Antibiotic biosynthesis monooxygenase</fullName>
    </submittedName>
</protein>
<evidence type="ECO:0000313" key="2">
    <source>
        <dbReference type="Proteomes" id="UP000294257"/>
    </source>
</evidence>
<dbReference type="InterPro" id="IPR011008">
    <property type="entry name" value="Dimeric_a/b-barrel"/>
</dbReference>
<dbReference type="OrthoDB" id="1493813at2"/>
<keyword evidence="1" id="KW-0503">Monooxygenase</keyword>
<dbReference type="Gene3D" id="3.30.70.100">
    <property type="match status" value="2"/>
</dbReference>
<keyword evidence="1" id="KW-0560">Oxidoreductase</keyword>
<reference evidence="1 2" key="1">
    <citation type="submission" date="2019-02" db="EMBL/GenBank/DDBJ databases">
        <title>Genomic Encyclopedia of Type Strains, Phase IV (KMG-IV): sequencing the most valuable type-strain genomes for metagenomic binning, comparative biology and taxonomic classification.</title>
        <authorList>
            <person name="Goeker M."/>
        </authorList>
    </citation>
    <scope>NUCLEOTIDE SEQUENCE [LARGE SCALE GENOMIC DNA]</scope>
    <source>
        <strain evidence="1 2">DSM 101727</strain>
    </source>
</reference>
<dbReference type="Proteomes" id="UP000294257">
    <property type="component" value="Unassembled WGS sequence"/>
</dbReference>